<protein>
    <submittedName>
        <fullName evidence="1">Uncharacterized protein</fullName>
    </submittedName>
</protein>
<accession>A0ACC5U904</accession>
<dbReference type="EMBL" id="JAHKPD010000012">
    <property type="protein sequence ID" value="MBU2950786.1"/>
    <property type="molecule type" value="Genomic_DNA"/>
</dbReference>
<reference evidence="1" key="1">
    <citation type="submission" date="2021-05" db="EMBL/GenBank/DDBJ databases">
        <title>Draft genomes of bacteria isolated from model marine particles.</title>
        <authorList>
            <person name="Datta M.S."/>
            <person name="Schwartzman J.A."/>
            <person name="Enke T.N."/>
            <person name="Saavedra J."/>
            <person name="Cermak N."/>
            <person name="Cordero O.X."/>
        </authorList>
    </citation>
    <scope>NUCLEOTIDE SEQUENCE</scope>
    <source>
        <strain evidence="1">I2M19</strain>
    </source>
</reference>
<evidence type="ECO:0000313" key="1">
    <source>
        <dbReference type="EMBL" id="MBU2950786.1"/>
    </source>
</evidence>
<keyword evidence="2" id="KW-1185">Reference proteome</keyword>
<evidence type="ECO:0000313" key="2">
    <source>
        <dbReference type="Proteomes" id="UP001647509"/>
    </source>
</evidence>
<sequence length="213" mass="24605">MKLIDYILKFSFAFCLGLFIIFKGSPLIFNKAKELKQENLTEIKLEFLSVKYITPNDKSYIKIEGLLSNNKAFKRIYQTSERKHINLLNILTGNINSSKINMDQILPLELTQEHLLKLSDVRVNFNKSGNLDKLVINQQYIIGEKASYLRVIFVYFLGALTFTLGVLSLTVALIMAFRNLNIYRNTGKLPEIQNTFDSKIKGLEFFLKFFKGK</sequence>
<dbReference type="Proteomes" id="UP001647509">
    <property type="component" value="Unassembled WGS sequence"/>
</dbReference>
<proteinExistence type="predicted"/>
<gene>
    <name evidence="1" type="ORF">KO493_08760</name>
</gene>
<name>A0ACC5U904_9FLAO</name>
<organism evidence="1 2">
    <name type="scientific">Pseudotamlana agarivorans</name>
    <dbReference type="NCBI Taxonomy" id="481183"/>
    <lineage>
        <taxon>Bacteria</taxon>
        <taxon>Pseudomonadati</taxon>
        <taxon>Bacteroidota</taxon>
        <taxon>Flavobacteriia</taxon>
        <taxon>Flavobacteriales</taxon>
        <taxon>Flavobacteriaceae</taxon>
        <taxon>Pseudotamlana</taxon>
    </lineage>
</organism>
<comment type="caution">
    <text evidence="1">The sequence shown here is derived from an EMBL/GenBank/DDBJ whole genome shotgun (WGS) entry which is preliminary data.</text>
</comment>